<evidence type="ECO:0000313" key="5">
    <source>
        <dbReference type="Proteomes" id="UP000242877"/>
    </source>
</evidence>
<dbReference type="InterPro" id="IPR009449">
    <property type="entry name" value="Sec2_N"/>
</dbReference>
<dbReference type="GO" id="GO:0005085">
    <property type="term" value="F:guanyl-nucleotide exchange factor activity"/>
    <property type="evidence" value="ECO:0007669"/>
    <property type="project" value="InterPro"/>
</dbReference>
<reference evidence="4 5" key="1">
    <citation type="journal article" date="2016" name="Genome Biol. Evol.">
        <title>Divergent and convergent evolution of fungal pathogenicity.</title>
        <authorList>
            <person name="Shang Y."/>
            <person name="Xiao G."/>
            <person name="Zheng P."/>
            <person name="Cen K."/>
            <person name="Zhan S."/>
            <person name="Wang C."/>
        </authorList>
    </citation>
    <scope>NUCLEOTIDE SEQUENCE [LARGE SCALE GENOMIC DNA]</scope>
    <source>
        <strain evidence="4 5">ARSEF 7405</strain>
    </source>
</reference>
<dbReference type="Pfam" id="PF06428">
    <property type="entry name" value="Sec2p"/>
    <property type="match status" value="1"/>
</dbReference>
<dbReference type="PANTHER" id="PTHR14430:SF4">
    <property type="entry name" value="GDP_GTP EXCHANGE FACTOR SEC2 N-TERMINAL DOMAIN-CONTAINING PROTEIN"/>
    <property type="match status" value="1"/>
</dbReference>
<dbReference type="Gene3D" id="6.10.140.910">
    <property type="match status" value="1"/>
</dbReference>
<feature type="region of interest" description="Disordered" evidence="2">
    <location>
        <begin position="58"/>
        <end position="101"/>
    </location>
</feature>
<comment type="caution">
    <text evidence="4">The sequence shown here is derived from an EMBL/GenBank/DDBJ whole genome shotgun (WGS) entry which is preliminary data.</text>
</comment>
<gene>
    <name evidence="4" type="ORF">AAP_01308</name>
</gene>
<dbReference type="AlphaFoldDB" id="A0A162IKV2"/>
<accession>A0A162IKV2</accession>
<feature type="region of interest" description="Disordered" evidence="2">
    <location>
        <begin position="113"/>
        <end position="133"/>
    </location>
</feature>
<dbReference type="EMBL" id="AZGZ01000004">
    <property type="protein sequence ID" value="KZZ95632.1"/>
    <property type="molecule type" value="Genomic_DNA"/>
</dbReference>
<keyword evidence="5" id="KW-1185">Reference proteome</keyword>
<dbReference type="SUPFAM" id="SSF144284">
    <property type="entry name" value="Sec2 N-terminal region"/>
    <property type="match status" value="1"/>
</dbReference>
<dbReference type="GO" id="GO:0006887">
    <property type="term" value="P:exocytosis"/>
    <property type="evidence" value="ECO:0007669"/>
    <property type="project" value="TreeGrafter"/>
</dbReference>
<feature type="compositionally biased region" description="Polar residues" evidence="2">
    <location>
        <begin position="115"/>
        <end position="131"/>
    </location>
</feature>
<feature type="domain" description="GDP/GTP exchange factor Sec2 N-terminal" evidence="3">
    <location>
        <begin position="124"/>
        <end position="201"/>
    </location>
</feature>
<proteinExistence type="predicted"/>
<dbReference type="OrthoDB" id="5560525at2759"/>
<protein>
    <submittedName>
        <fullName evidence="4">GDPGTP exchange factor Sec2p</fullName>
    </submittedName>
</protein>
<evidence type="ECO:0000259" key="3">
    <source>
        <dbReference type="Pfam" id="PF06428"/>
    </source>
</evidence>
<dbReference type="VEuPathDB" id="FungiDB:AAP_01308"/>
<dbReference type="PANTHER" id="PTHR14430">
    <property type="entry name" value="RABIN3-RELATED"/>
    <property type="match status" value="1"/>
</dbReference>
<dbReference type="GO" id="GO:0051286">
    <property type="term" value="C:cell tip"/>
    <property type="evidence" value="ECO:0007669"/>
    <property type="project" value="TreeGrafter"/>
</dbReference>
<name>A0A162IKV2_9EURO</name>
<dbReference type="Proteomes" id="UP000242877">
    <property type="component" value="Unassembled WGS sequence"/>
</dbReference>
<organism evidence="4 5">
    <name type="scientific">Ascosphaera apis ARSEF 7405</name>
    <dbReference type="NCBI Taxonomy" id="392613"/>
    <lineage>
        <taxon>Eukaryota</taxon>
        <taxon>Fungi</taxon>
        <taxon>Dikarya</taxon>
        <taxon>Ascomycota</taxon>
        <taxon>Pezizomycotina</taxon>
        <taxon>Eurotiomycetes</taxon>
        <taxon>Eurotiomycetidae</taxon>
        <taxon>Onygenales</taxon>
        <taxon>Ascosphaeraceae</taxon>
        <taxon>Ascosphaera</taxon>
    </lineage>
</organism>
<evidence type="ECO:0000256" key="2">
    <source>
        <dbReference type="SAM" id="MobiDB-lite"/>
    </source>
</evidence>
<keyword evidence="1" id="KW-0175">Coiled coil</keyword>
<evidence type="ECO:0000256" key="1">
    <source>
        <dbReference type="ARBA" id="ARBA00023054"/>
    </source>
</evidence>
<dbReference type="InterPro" id="IPR040351">
    <property type="entry name" value="RAB3IL/RAB3IP/Sec2"/>
</dbReference>
<evidence type="ECO:0000313" key="4">
    <source>
        <dbReference type="EMBL" id="KZZ95632.1"/>
    </source>
</evidence>
<sequence length="224" mass="25498">MASQQETMEIIDSAARHRILELESQVAEYHRRTVMMAAQLAECQNENLELHAKLQHIHAQQTAASRPETPSRPIDGFPGQGGKAGYLSPSPPQSQRASSPSRFKSFFRYRDTQRHNNGSTSSIASDTSLQEALSRETHLRKEAEKMLEKTNDEIEDITVELFSRANEMVAKERRDVAKLQERIETLEKRDLEKGARLERLEKAVTRCDRVRSLIGVRRDSAQSL</sequence>
<dbReference type="GO" id="GO:0070319">
    <property type="term" value="C:Golgi to plasma membrane transport vesicle"/>
    <property type="evidence" value="ECO:0007669"/>
    <property type="project" value="TreeGrafter"/>
</dbReference>